<dbReference type="PANTHER" id="PTHR34138:SF1">
    <property type="entry name" value="CELL SHAPE-DETERMINING PROTEIN MREC"/>
    <property type="match status" value="1"/>
</dbReference>
<dbReference type="Gene3D" id="2.40.10.340">
    <property type="entry name" value="Rod shape-determining protein MreC, domain 1"/>
    <property type="match status" value="1"/>
</dbReference>
<evidence type="ECO:0000259" key="5">
    <source>
        <dbReference type="Pfam" id="PF04085"/>
    </source>
</evidence>
<protein>
    <recommendedName>
        <fullName evidence="2">Cell shape-determining protein MreC</fullName>
    </recommendedName>
    <alternativeName>
        <fullName evidence="4">Cell shape protein MreC</fullName>
    </alternativeName>
</protein>
<evidence type="ECO:0000256" key="2">
    <source>
        <dbReference type="ARBA" id="ARBA00013855"/>
    </source>
</evidence>
<dbReference type="OrthoDB" id="9811827at2"/>
<gene>
    <name evidence="6" type="ORF">C1A40_09930</name>
</gene>
<dbReference type="PANTHER" id="PTHR34138">
    <property type="entry name" value="CELL SHAPE-DETERMINING PROTEIN MREC"/>
    <property type="match status" value="1"/>
</dbReference>
<comment type="similarity">
    <text evidence="1">Belongs to the MreC family.</text>
</comment>
<feature type="domain" description="Rod shape-determining protein MreC beta-barrel core" evidence="5">
    <location>
        <begin position="109"/>
        <end position="257"/>
    </location>
</feature>
<dbReference type="Proteomes" id="UP000236592">
    <property type="component" value="Chromosome"/>
</dbReference>
<organism evidence="6 7">
    <name type="scientific">Pseudotamlana carrageenivorans</name>
    <dbReference type="NCBI Taxonomy" id="2069432"/>
    <lineage>
        <taxon>Bacteria</taxon>
        <taxon>Pseudomonadati</taxon>
        <taxon>Bacteroidota</taxon>
        <taxon>Flavobacteriia</taxon>
        <taxon>Flavobacteriales</taxon>
        <taxon>Flavobacteriaceae</taxon>
        <taxon>Pseudotamlana</taxon>
    </lineage>
</organism>
<reference evidence="7" key="1">
    <citation type="submission" date="2018-01" db="EMBL/GenBank/DDBJ databases">
        <title>Complete genome of Tamlana sp. UJ94.</title>
        <authorList>
            <person name="Jung J."/>
            <person name="Chung D."/>
            <person name="Bae S.S."/>
            <person name="Baek K."/>
        </authorList>
    </citation>
    <scope>NUCLEOTIDE SEQUENCE [LARGE SCALE GENOMIC DNA]</scope>
    <source>
        <strain evidence="7">UJ94</strain>
    </source>
</reference>
<proteinExistence type="inferred from homology"/>
<evidence type="ECO:0000313" key="6">
    <source>
        <dbReference type="EMBL" id="AUS05765.1"/>
    </source>
</evidence>
<evidence type="ECO:0000313" key="7">
    <source>
        <dbReference type="Proteomes" id="UP000236592"/>
    </source>
</evidence>
<evidence type="ECO:0000256" key="3">
    <source>
        <dbReference type="ARBA" id="ARBA00022960"/>
    </source>
</evidence>
<evidence type="ECO:0000256" key="1">
    <source>
        <dbReference type="ARBA" id="ARBA00009369"/>
    </source>
</evidence>
<keyword evidence="7" id="KW-1185">Reference proteome</keyword>
<sequence>MQQIINFIIRFKNFLLFLLLFCIALTFTILSHSYHTSKFINSANYFTGGFYESFHHINRYLDLNTHNDLLAEENKNLRDALYNKVLTTDSTFIDTASYERNYKVYTAEVIKNSYSISNNIITLNKGYSDSIQQDFGVISSKGIIGIIENTSANYASVLSILNTTSRISAQLKKTNHFGTLFWEGDSPAFIKLIDIPKIAPVQAGDTIITSGRSFIFPKGVPIGTISHFNLDRSENYYEISVKLFNDMTNLEHVYIIESLGAEEIKNLLNDNADE</sequence>
<dbReference type="Pfam" id="PF04085">
    <property type="entry name" value="MreC"/>
    <property type="match status" value="1"/>
</dbReference>
<dbReference type="Gene3D" id="2.40.10.350">
    <property type="entry name" value="Rod shape-determining protein MreC, domain 2"/>
    <property type="match status" value="1"/>
</dbReference>
<dbReference type="EMBL" id="CP025938">
    <property type="protein sequence ID" value="AUS05765.1"/>
    <property type="molecule type" value="Genomic_DNA"/>
</dbReference>
<dbReference type="AlphaFoldDB" id="A0A2I7SIN4"/>
<dbReference type="GO" id="GO:0008360">
    <property type="term" value="P:regulation of cell shape"/>
    <property type="evidence" value="ECO:0007669"/>
    <property type="project" value="UniProtKB-KW"/>
</dbReference>
<dbReference type="RefSeq" id="WP_102995771.1">
    <property type="nucleotide sequence ID" value="NZ_CP025938.1"/>
</dbReference>
<dbReference type="InterPro" id="IPR042175">
    <property type="entry name" value="Cell/Rod_MreC_2"/>
</dbReference>
<dbReference type="GO" id="GO:0005886">
    <property type="term" value="C:plasma membrane"/>
    <property type="evidence" value="ECO:0007669"/>
    <property type="project" value="TreeGrafter"/>
</dbReference>
<evidence type="ECO:0000256" key="4">
    <source>
        <dbReference type="ARBA" id="ARBA00032089"/>
    </source>
</evidence>
<dbReference type="InterPro" id="IPR007221">
    <property type="entry name" value="MreC"/>
</dbReference>
<dbReference type="InterPro" id="IPR055342">
    <property type="entry name" value="MreC_beta-barrel_core"/>
</dbReference>
<name>A0A2I7SIN4_9FLAO</name>
<accession>A0A2I7SIN4</accession>
<dbReference type="KEGG" id="taj:C1A40_09930"/>
<keyword evidence="3" id="KW-0133">Cell shape</keyword>
<dbReference type="InterPro" id="IPR042177">
    <property type="entry name" value="Cell/Rod_1"/>
</dbReference>
<dbReference type="NCBIfam" id="NF010532">
    <property type="entry name" value="PRK13922.9-3"/>
    <property type="match status" value="1"/>
</dbReference>